<evidence type="ECO:0000256" key="2">
    <source>
        <dbReference type="ARBA" id="ARBA00023015"/>
    </source>
</evidence>
<dbReference type="Gene3D" id="1.10.4040.10">
    <property type="entry name" value="Penicillinase repressor domain"/>
    <property type="match status" value="1"/>
</dbReference>
<name>A0AA49GEN8_9BACT</name>
<evidence type="ECO:0000256" key="4">
    <source>
        <dbReference type="ARBA" id="ARBA00023163"/>
    </source>
</evidence>
<evidence type="ECO:0000256" key="1">
    <source>
        <dbReference type="ARBA" id="ARBA00011046"/>
    </source>
</evidence>
<dbReference type="PIRSF" id="PIRSF019455">
    <property type="entry name" value="CopR_AtkY"/>
    <property type="match status" value="1"/>
</dbReference>
<evidence type="ECO:0000313" key="5">
    <source>
        <dbReference type="EMBL" id="WKK80952.1"/>
    </source>
</evidence>
<keyword evidence="2" id="KW-0805">Transcription regulation</keyword>
<dbReference type="InterPro" id="IPR036388">
    <property type="entry name" value="WH-like_DNA-bd_sf"/>
</dbReference>
<dbReference type="Gene3D" id="1.10.10.10">
    <property type="entry name" value="Winged helix-like DNA-binding domain superfamily/Winged helix DNA-binding domain"/>
    <property type="match status" value="1"/>
</dbReference>
<evidence type="ECO:0000256" key="3">
    <source>
        <dbReference type="ARBA" id="ARBA00023125"/>
    </source>
</evidence>
<proteinExistence type="inferred from homology"/>
<keyword evidence="4" id="KW-0804">Transcription</keyword>
<dbReference type="Proteomes" id="UP001232019">
    <property type="component" value="Chromosome"/>
</dbReference>
<dbReference type="GO" id="GO:0003677">
    <property type="term" value="F:DNA binding"/>
    <property type="evidence" value="ECO:0007669"/>
    <property type="project" value="UniProtKB-KW"/>
</dbReference>
<dbReference type="InterPro" id="IPR036390">
    <property type="entry name" value="WH_DNA-bd_sf"/>
</dbReference>
<accession>A0AA49GEN8</accession>
<reference evidence="5" key="1">
    <citation type="submission" date="2023-08" db="EMBL/GenBank/DDBJ databases">
        <title>Comparative genomics and taxonomic characterization of three novel marine species of genus Marivirga.</title>
        <authorList>
            <person name="Muhammad N."/>
            <person name="Kim S.-G."/>
        </authorList>
    </citation>
    <scope>NUCLEOTIDE SEQUENCE</scope>
    <source>
        <strain evidence="5">BKB1-2</strain>
    </source>
</reference>
<dbReference type="InterPro" id="IPR005650">
    <property type="entry name" value="BlaI_family"/>
</dbReference>
<dbReference type="AlphaFoldDB" id="A0AA49GEN8"/>
<keyword evidence="3" id="KW-0238">DNA-binding</keyword>
<protein>
    <submittedName>
        <fullName evidence="5">BlaI/MecI/CopY family transcriptional regulator</fullName>
    </submittedName>
</protein>
<gene>
    <name evidence="5" type="ORF">QYS47_00620</name>
</gene>
<dbReference type="Pfam" id="PF03965">
    <property type="entry name" value="Penicillinase_R"/>
    <property type="match status" value="1"/>
</dbReference>
<organism evidence="5">
    <name type="scientific">Marivirga arenosa</name>
    <dbReference type="NCBI Taxonomy" id="3059076"/>
    <lineage>
        <taxon>Bacteria</taxon>
        <taxon>Pseudomonadati</taxon>
        <taxon>Bacteroidota</taxon>
        <taxon>Cytophagia</taxon>
        <taxon>Cytophagales</taxon>
        <taxon>Marivirgaceae</taxon>
        <taxon>Marivirga</taxon>
    </lineage>
</organism>
<dbReference type="SUPFAM" id="SSF46785">
    <property type="entry name" value="Winged helix' DNA-binding domain"/>
    <property type="match status" value="1"/>
</dbReference>
<sequence length="124" mass="14686">MKELTKAEEQLMQHLWKLQKAYLKDIVEHYEEPKPAYTTISTVVNVLVKKKFVGFDLHGKSKHYYPLISKEEYSNQSVKSLIGNFFNNSYKQFASFFTSRKELSLDELKEIRSMIDQEIEKKKS</sequence>
<dbReference type="KEGG" id="marp:QYS47_00620"/>
<dbReference type="EMBL" id="CP129968">
    <property type="protein sequence ID" value="WKK80952.1"/>
    <property type="molecule type" value="Genomic_DNA"/>
</dbReference>
<dbReference type="GO" id="GO:0045892">
    <property type="term" value="P:negative regulation of DNA-templated transcription"/>
    <property type="evidence" value="ECO:0007669"/>
    <property type="project" value="InterPro"/>
</dbReference>
<comment type="similarity">
    <text evidence="1">Belongs to the BlaI transcriptional regulatory family.</text>
</comment>
<dbReference type="RefSeq" id="WP_302125823.1">
    <property type="nucleotide sequence ID" value="NZ_CP129968.2"/>
</dbReference>